<name>A0AA97PPS7_PYRO3</name>
<dbReference type="Proteomes" id="UP000011086">
    <property type="component" value="Unassembled WGS sequence"/>
</dbReference>
<dbReference type="EMBL" id="JH793268">
    <property type="protein sequence ID" value="ELQ42412.1"/>
    <property type="molecule type" value="Genomic_DNA"/>
</dbReference>
<proteinExistence type="predicted"/>
<dbReference type="AlphaFoldDB" id="A0AA97PPS7"/>
<reference evidence="1" key="1">
    <citation type="journal article" date="2012" name="PLoS Genet.">
        <title>Comparative analysis of the genomes of two field isolates of the rice blast fungus Magnaporthe oryzae.</title>
        <authorList>
            <person name="Xue M."/>
            <person name="Yang J."/>
            <person name="Li Z."/>
            <person name="Hu S."/>
            <person name="Yao N."/>
            <person name="Dean R.A."/>
            <person name="Zhao W."/>
            <person name="Shen M."/>
            <person name="Zhang H."/>
            <person name="Li C."/>
            <person name="Liu L."/>
            <person name="Cao L."/>
            <person name="Xu X."/>
            <person name="Xing Y."/>
            <person name="Hsiang T."/>
            <person name="Zhang Z."/>
            <person name="Xu J.R."/>
            <person name="Peng Y.L."/>
        </authorList>
    </citation>
    <scope>NUCLEOTIDE SEQUENCE</scope>
    <source>
        <strain evidence="1">Y34</strain>
    </source>
</reference>
<protein>
    <submittedName>
        <fullName evidence="1">Uncharacterized protein</fullName>
    </submittedName>
</protein>
<organism evidence="1">
    <name type="scientific">Pyricularia oryzae (strain Y34)</name>
    <name type="common">Rice blast fungus</name>
    <name type="synonym">Magnaporthe oryzae</name>
    <dbReference type="NCBI Taxonomy" id="1143189"/>
    <lineage>
        <taxon>Eukaryota</taxon>
        <taxon>Fungi</taxon>
        <taxon>Dikarya</taxon>
        <taxon>Ascomycota</taxon>
        <taxon>Pezizomycotina</taxon>
        <taxon>Sordariomycetes</taxon>
        <taxon>Sordariomycetidae</taxon>
        <taxon>Magnaporthales</taxon>
        <taxon>Pyriculariaceae</taxon>
        <taxon>Pyricularia</taxon>
    </lineage>
</organism>
<sequence length="55" mass="6111">MPAKAEARLDFDSDEVTYSFGRQGYAHRILESGRVHLLDQGNHIFALANGAHLTI</sequence>
<accession>A0AA97PPS7</accession>
<gene>
    <name evidence="1" type="ORF">OOU_Y34scaffold00211g29</name>
</gene>
<evidence type="ECO:0000313" key="1">
    <source>
        <dbReference type="EMBL" id="ELQ42412.1"/>
    </source>
</evidence>